<gene>
    <name evidence="2" type="ORF">E3U55_08605</name>
</gene>
<dbReference type="InterPro" id="IPR042099">
    <property type="entry name" value="ANL_N_sf"/>
</dbReference>
<reference evidence="2 3" key="1">
    <citation type="submission" date="2019-03" db="EMBL/GenBank/DDBJ databases">
        <authorList>
            <person name="He R.-H."/>
        </authorList>
    </citation>
    <scope>NUCLEOTIDE SEQUENCE [LARGE SCALE GENOMIC DNA]</scope>
    <source>
        <strain evidence="3">SH 714</strain>
    </source>
</reference>
<dbReference type="RefSeq" id="WP_134340031.1">
    <property type="nucleotide sequence ID" value="NZ_SOPW01000008.1"/>
</dbReference>
<dbReference type="GO" id="GO:0016874">
    <property type="term" value="F:ligase activity"/>
    <property type="evidence" value="ECO:0007669"/>
    <property type="project" value="UniProtKB-KW"/>
</dbReference>
<name>A0A4Y8IK77_9BACI</name>
<sequence length="415" mass="47302">MNTSEKLRDLNEMLNHARKSDFYANRLSDGPFVSLDQLKTIPVTTKEHLREQSPSGLLCSDTEELYQYHESSGTTGEPVSSWFTREDINYNVKQIISCSIDINSKDIVLVRFPYNLSGAAHMMHRAAQSKKACVVPASGTATIPFTKVVNLLKKLDVTILSCLSLQAVIIAETAEILGLNPKGDFPNLRAIFTAGETLSPYRRQLIEDIWGVPVYEFYGMTEIGTAIVDCEHFQTHAIEGDFVFEILDDTLTKEVQSGQFGHLVITTLKKKATPMIRYLTGDKARIVEEPCPCGRSQRFEIRGRHKDTLFVNQRPLDLWDVEEIIAHLPCQRFWCASTDMGQLNILIEKEQPFDHLNPTQTKLLEAKFNLPLNIQLVPKGTLYDREQLLSVGLKGKPKYFYTPEEWRKKEYIHYK</sequence>
<feature type="domain" description="AMP-dependent synthetase/ligase" evidence="1">
    <location>
        <begin position="71"/>
        <end position="265"/>
    </location>
</feature>
<proteinExistence type="predicted"/>
<evidence type="ECO:0000313" key="2">
    <source>
        <dbReference type="EMBL" id="TFB21366.1"/>
    </source>
</evidence>
<dbReference type="Gene3D" id="3.40.50.12780">
    <property type="entry name" value="N-terminal domain of ligase-like"/>
    <property type="match status" value="1"/>
</dbReference>
<dbReference type="InterPro" id="IPR000873">
    <property type="entry name" value="AMP-dep_synth/lig_dom"/>
</dbReference>
<keyword evidence="3" id="KW-1185">Reference proteome</keyword>
<keyword evidence="2" id="KW-0436">Ligase</keyword>
<dbReference type="EMBL" id="SOPW01000008">
    <property type="protein sequence ID" value="TFB21366.1"/>
    <property type="molecule type" value="Genomic_DNA"/>
</dbReference>
<accession>A0A4Y8IK77</accession>
<organism evidence="2 3">
    <name type="scientific">Filobacillus milosensis</name>
    <dbReference type="NCBI Taxonomy" id="94137"/>
    <lineage>
        <taxon>Bacteria</taxon>
        <taxon>Bacillati</taxon>
        <taxon>Bacillota</taxon>
        <taxon>Bacilli</taxon>
        <taxon>Bacillales</taxon>
        <taxon>Bacillaceae</taxon>
        <taxon>Filobacillus</taxon>
    </lineage>
</organism>
<dbReference type="PANTHER" id="PTHR43845:SF1">
    <property type="entry name" value="BLR5969 PROTEIN"/>
    <property type="match status" value="1"/>
</dbReference>
<dbReference type="Pfam" id="PF00501">
    <property type="entry name" value="AMP-binding"/>
    <property type="match status" value="1"/>
</dbReference>
<dbReference type="Proteomes" id="UP000297975">
    <property type="component" value="Unassembled WGS sequence"/>
</dbReference>
<dbReference type="PANTHER" id="PTHR43845">
    <property type="entry name" value="BLR5969 PROTEIN"/>
    <property type="match status" value="1"/>
</dbReference>
<evidence type="ECO:0000259" key="1">
    <source>
        <dbReference type="Pfam" id="PF00501"/>
    </source>
</evidence>
<protein>
    <submittedName>
        <fullName evidence="2">Phenylacetate--CoA ligase family protein</fullName>
    </submittedName>
</protein>
<dbReference type="SUPFAM" id="SSF56801">
    <property type="entry name" value="Acetyl-CoA synthetase-like"/>
    <property type="match status" value="1"/>
</dbReference>
<dbReference type="AlphaFoldDB" id="A0A4Y8IK77"/>
<evidence type="ECO:0000313" key="3">
    <source>
        <dbReference type="Proteomes" id="UP000297975"/>
    </source>
</evidence>
<dbReference type="OrthoDB" id="580775at2"/>
<comment type="caution">
    <text evidence="2">The sequence shown here is derived from an EMBL/GenBank/DDBJ whole genome shotgun (WGS) entry which is preliminary data.</text>
</comment>